<dbReference type="EMBL" id="CAACVG010007213">
    <property type="protein sequence ID" value="VEN44191.1"/>
    <property type="molecule type" value="Genomic_DNA"/>
</dbReference>
<keyword evidence="3" id="KW-1185">Reference proteome</keyword>
<feature type="transmembrane region" description="Helical" evidence="1">
    <location>
        <begin position="25"/>
        <end position="44"/>
    </location>
</feature>
<proteinExistence type="predicted"/>
<evidence type="ECO:0000313" key="2">
    <source>
        <dbReference type="EMBL" id="VEN44191.1"/>
    </source>
</evidence>
<evidence type="ECO:0000256" key="1">
    <source>
        <dbReference type="SAM" id="Phobius"/>
    </source>
</evidence>
<name>A0A653C8D4_CALMS</name>
<reference evidence="2 3" key="1">
    <citation type="submission" date="2019-01" db="EMBL/GenBank/DDBJ databases">
        <authorList>
            <person name="Sayadi A."/>
        </authorList>
    </citation>
    <scope>NUCLEOTIDE SEQUENCE [LARGE SCALE GENOMIC DNA]</scope>
</reference>
<keyword evidence="1" id="KW-0472">Membrane</keyword>
<organism evidence="2 3">
    <name type="scientific">Callosobruchus maculatus</name>
    <name type="common">Southern cowpea weevil</name>
    <name type="synonym">Pulse bruchid</name>
    <dbReference type="NCBI Taxonomy" id="64391"/>
    <lineage>
        <taxon>Eukaryota</taxon>
        <taxon>Metazoa</taxon>
        <taxon>Ecdysozoa</taxon>
        <taxon>Arthropoda</taxon>
        <taxon>Hexapoda</taxon>
        <taxon>Insecta</taxon>
        <taxon>Pterygota</taxon>
        <taxon>Neoptera</taxon>
        <taxon>Endopterygota</taxon>
        <taxon>Coleoptera</taxon>
        <taxon>Polyphaga</taxon>
        <taxon>Cucujiformia</taxon>
        <taxon>Chrysomeloidea</taxon>
        <taxon>Chrysomelidae</taxon>
        <taxon>Bruchinae</taxon>
        <taxon>Bruchini</taxon>
        <taxon>Callosobruchus</taxon>
    </lineage>
</organism>
<keyword evidence="1" id="KW-0812">Transmembrane</keyword>
<evidence type="ECO:0000313" key="3">
    <source>
        <dbReference type="Proteomes" id="UP000410492"/>
    </source>
</evidence>
<sequence>MNALFLAILYGVASTMVISDLSKGYIIIGVIGYITTMVYTLDMIDKYKLAIAPKPHYVWTTPNLI</sequence>
<keyword evidence="1" id="KW-1133">Transmembrane helix</keyword>
<protein>
    <submittedName>
        <fullName evidence="2">Uncharacterized protein</fullName>
    </submittedName>
</protein>
<accession>A0A653C8D4</accession>
<gene>
    <name evidence="2" type="ORF">CALMAC_LOCUS7085</name>
</gene>
<dbReference type="Proteomes" id="UP000410492">
    <property type="component" value="Unassembled WGS sequence"/>
</dbReference>
<dbReference type="AlphaFoldDB" id="A0A653C8D4"/>
<dbReference type="OrthoDB" id="529194at2759"/>